<sequence>MKIKRISWANVAAVSAVILANALVVVKNVQGNTSNQLLNVSYDPTRELYLSLNEQFIGKYEKEARKHLKIKQSHGGSSYQSHSVIDGSAPADVVTLGLYSDVDALRKQKLIPEGWSKRLPNNSQPYSSTIIFVVRKGNPKNIRDWSDLIRPGVEIITPDPKGSGNGKLSALAAWGSVIKRGGSEAEALAFLKSFYQHTVVLDAGARASATNFAIEKIGDVHLTWENEAIREVAEAKGELEIVYPPASILAQPYVAWVDTNITHHKTEADAKAYLQFLFTDQAQETIAKFGYRPINPNILLKYRAQFPQIQLFPITLIAKDWDDAKQKFFADNGIIDLVYKPKAK</sequence>
<dbReference type="Pfam" id="PF13531">
    <property type="entry name" value="SBP_bac_11"/>
    <property type="match status" value="1"/>
</dbReference>
<comment type="similarity">
    <text evidence="2">Belongs to the prokaryotic sulfate-binding protein family.</text>
</comment>
<evidence type="ECO:0000256" key="4">
    <source>
        <dbReference type="ARBA" id="ARBA00022729"/>
    </source>
</evidence>
<evidence type="ECO:0000256" key="1">
    <source>
        <dbReference type="ARBA" id="ARBA00004418"/>
    </source>
</evidence>
<comment type="caution">
    <text evidence="7">The sequence shown here is derived from an EMBL/GenBank/DDBJ whole genome shotgun (WGS) entry which is preliminary data.</text>
</comment>
<reference evidence="8" key="1">
    <citation type="journal article" date="2021" name="Science">
        <title>Hunting the eagle killer: A cyanobacterial neurotoxin causes vacuolar myelinopathy.</title>
        <authorList>
            <person name="Breinlinger S."/>
            <person name="Phillips T.J."/>
            <person name="Haram B.N."/>
            <person name="Mares J."/>
            <person name="Martinez Yerena J.A."/>
            <person name="Hrouzek P."/>
            <person name="Sobotka R."/>
            <person name="Henderson W.M."/>
            <person name="Schmieder P."/>
            <person name="Williams S.M."/>
            <person name="Lauderdale J.D."/>
            <person name="Wilde H.D."/>
            <person name="Gerrin W."/>
            <person name="Kust A."/>
            <person name="Washington J.W."/>
            <person name="Wagner C."/>
            <person name="Geier B."/>
            <person name="Liebeke M."/>
            <person name="Enke H."/>
            <person name="Niedermeyer T.H.J."/>
            <person name="Wilde S.B."/>
        </authorList>
    </citation>
    <scope>NUCLEOTIDE SEQUENCE [LARGE SCALE GENOMIC DNA]</scope>
    <source>
        <strain evidence="8">Thurmond2011</strain>
    </source>
</reference>
<evidence type="ECO:0000256" key="3">
    <source>
        <dbReference type="ARBA" id="ARBA00022448"/>
    </source>
</evidence>
<dbReference type="RefSeq" id="WP_208344702.1">
    <property type="nucleotide sequence ID" value="NZ_CAWQFN010000529.1"/>
</dbReference>
<keyword evidence="4 6" id="KW-0732">Signal</keyword>
<dbReference type="Gene3D" id="3.40.190.10">
    <property type="entry name" value="Periplasmic binding protein-like II"/>
    <property type="match status" value="2"/>
</dbReference>
<dbReference type="NCBIfam" id="TIGR00971">
    <property type="entry name" value="3a0106s03"/>
    <property type="match status" value="1"/>
</dbReference>
<dbReference type="InterPro" id="IPR005669">
    <property type="entry name" value="Thiosulph/SO4-bd"/>
</dbReference>
<dbReference type="GO" id="GO:0042597">
    <property type="term" value="C:periplasmic space"/>
    <property type="evidence" value="ECO:0007669"/>
    <property type="project" value="UniProtKB-SubCell"/>
</dbReference>
<name>A0AAP5MBI7_9CYAN</name>
<dbReference type="CDD" id="cd01005">
    <property type="entry name" value="PBP2_CysP"/>
    <property type="match status" value="1"/>
</dbReference>
<dbReference type="GO" id="GO:0140104">
    <property type="term" value="F:molecular carrier activity"/>
    <property type="evidence" value="ECO:0007669"/>
    <property type="project" value="InterPro"/>
</dbReference>
<dbReference type="GO" id="GO:1902358">
    <property type="term" value="P:sulfate transmembrane transport"/>
    <property type="evidence" value="ECO:0007669"/>
    <property type="project" value="InterPro"/>
</dbReference>
<keyword evidence="5" id="KW-0574">Periplasm</keyword>
<dbReference type="NCBIfam" id="NF008022">
    <property type="entry name" value="PRK10752.1"/>
    <property type="match status" value="1"/>
</dbReference>
<evidence type="ECO:0000256" key="2">
    <source>
        <dbReference type="ARBA" id="ARBA00006099"/>
    </source>
</evidence>
<comment type="subcellular location">
    <subcellularLocation>
        <location evidence="1">Periplasm</location>
    </subcellularLocation>
</comment>
<dbReference type="PANTHER" id="PTHR30368:SF2">
    <property type="entry name" value="SULFATE-BINDING PROTEIN"/>
    <property type="match status" value="1"/>
</dbReference>
<dbReference type="AlphaFoldDB" id="A0AAP5MBI7"/>
<accession>A0AAP5MBI7</accession>
<evidence type="ECO:0000256" key="6">
    <source>
        <dbReference type="SAM" id="SignalP"/>
    </source>
</evidence>
<evidence type="ECO:0000256" key="5">
    <source>
        <dbReference type="ARBA" id="ARBA00022764"/>
    </source>
</evidence>
<gene>
    <name evidence="7" type="ORF">G7B40_020500</name>
</gene>
<feature type="signal peptide" evidence="6">
    <location>
        <begin position="1"/>
        <end position="22"/>
    </location>
</feature>
<dbReference type="EMBL" id="JAALHA020000010">
    <property type="protein sequence ID" value="MDR9896929.1"/>
    <property type="molecule type" value="Genomic_DNA"/>
</dbReference>
<evidence type="ECO:0000313" key="7">
    <source>
        <dbReference type="EMBL" id="MDR9896929.1"/>
    </source>
</evidence>
<dbReference type="PANTHER" id="PTHR30368">
    <property type="entry name" value="SULFATE-BINDING PROTEIN"/>
    <property type="match status" value="1"/>
</dbReference>
<keyword evidence="8" id="KW-1185">Reference proteome</keyword>
<evidence type="ECO:0000313" key="8">
    <source>
        <dbReference type="Proteomes" id="UP000667802"/>
    </source>
</evidence>
<dbReference type="Proteomes" id="UP000667802">
    <property type="component" value="Unassembled WGS sequence"/>
</dbReference>
<proteinExistence type="inferred from homology"/>
<organism evidence="7 8">
    <name type="scientific">Aetokthonos hydrillicola Thurmond2011</name>
    <dbReference type="NCBI Taxonomy" id="2712845"/>
    <lineage>
        <taxon>Bacteria</taxon>
        <taxon>Bacillati</taxon>
        <taxon>Cyanobacteriota</taxon>
        <taxon>Cyanophyceae</taxon>
        <taxon>Nostocales</taxon>
        <taxon>Hapalosiphonaceae</taxon>
        <taxon>Aetokthonos</taxon>
    </lineage>
</organism>
<protein>
    <submittedName>
        <fullName evidence="7">Sulfate ABC transporter substrate-binding protein</fullName>
    </submittedName>
</protein>
<feature type="chain" id="PRO_5042852485" evidence="6">
    <location>
        <begin position="23"/>
        <end position="344"/>
    </location>
</feature>
<keyword evidence="3" id="KW-0813">Transport</keyword>
<dbReference type="SUPFAM" id="SSF53850">
    <property type="entry name" value="Periplasmic binding protein-like II"/>
    <property type="match status" value="1"/>
</dbReference>